<dbReference type="InParanoid" id="A0A0J6WPA5"/>
<evidence type="ECO:0000256" key="1">
    <source>
        <dbReference type="SAM" id="MobiDB-lite"/>
    </source>
</evidence>
<reference evidence="3 4" key="1">
    <citation type="submission" date="2015-06" db="EMBL/GenBank/DDBJ databases">
        <title>Draft genome sequence of beer spoilage bacterium Megasphaera cerevisiae type strain 20462.</title>
        <authorList>
            <person name="Kutumbaka K."/>
            <person name="Pasmowitz J."/>
            <person name="Mategko J."/>
            <person name="Reyes D."/>
            <person name="Friedrich A."/>
            <person name="Han S."/>
            <person name="Martens-Habbena W."/>
            <person name="Neal-McKinney J."/>
            <person name="Janagama H.K."/>
            <person name="Nadala C."/>
            <person name="Samadpour M."/>
        </authorList>
    </citation>
    <scope>NUCLEOTIDE SEQUENCE [LARGE SCALE GENOMIC DNA]</scope>
    <source>
        <strain evidence="3 4">DSM 20462</strain>
    </source>
</reference>
<dbReference type="AlphaFoldDB" id="A0A0J6WPA5"/>
<protein>
    <submittedName>
        <fullName evidence="3">Uncharacterized protein</fullName>
    </submittedName>
</protein>
<dbReference type="EMBL" id="LEKT01000087">
    <property type="protein sequence ID" value="KMO85230.1"/>
    <property type="molecule type" value="Genomic_DNA"/>
</dbReference>
<keyword evidence="2" id="KW-1133">Transmembrane helix</keyword>
<gene>
    <name evidence="3" type="ORF">AB840_14740</name>
</gene>
<feature type="transmembrane region" description="Helical" evidence="2">
    <location>
        <begin position="54"/>
        <end position="73"/>
    </location>
</feature>
<name>A0A0J6WPA5_9FIRM</name>
<evidence type="ECO:0000313" key="4">
    <source>
        <dbReference type="Proteomes" id="UP000036503"/>
    </source>
</evidence>
<keyword evidence="2" id="KW-0812">Transmembrane</keyword>
<comment type="caution">
    <text evidence="3">The sequence shown here is derived from an EMBL/GenBank/DDBJ whole genome shotgun (WGS) entry which is preliminary data.</text>
</comment>
<keyword evidence="2" id="KW-0472">Membrane</keyword>
<evidence type="ECO:0000313" key="3">
    <source>
        <dbReference type="EMBL" id="KMO85230.1"/>
    </source>
</evidence>
<feature type="region of interest" description="Disordered" evidence="1">
    <location>
        <begin position="80"/>
        <end position="106"/>
    </location>
</feature>
<organism evidence="3 4">
    <name type="scientific">Megasphaera cerevisiae DSM 20462</name>
    <dbReference type="NCBI Taxonomy" id="1122219"/>
    <lineage>
        <taxon>Bacteria</taxon>
        <taxon>Bacillati</taxon>
        <taxon>Bacillota</taxon>
        <taxon>Negativicutes</taxon>
        <taxon>Veillonellales</taxon>
        <taxon>Veillonellaceae</taxon>
        <taxon>Megasphaera</taxon>
    </lineage>
</organism>
<keyword evidence="4" id="KW-1185">Reference proteome</keyword>
<dbReference type="Proteomes" id="UP000036503">
    <property type="component" value="Unassembled WGS sequence"/>
</dbReference>
<dbReference type="PATRIC" id="fig|1122219.3.peg.3398"/>
<proteinExistence type="predicted"/>
<sequence>MKICNNCKRALPNPRTICPFCGSSNLSPYKLPGVNKGKRQEKNRPTIKWNSTKPLIIFLIVACFFCIGIYSAYNYSPRDTKQNSTNNVTKPVPPSETKKKEAKQPSVLTNYGDKHDEILKAFNFLFSDNDYTPIYEGVTHDPAIDTLTVYVNNNWNLLSKDVKLSFIKTCFVAWQTATTSRQIKTNTTSFSLDIINKSSGRKVASWGSVRGPVLYDE</sequence>
<accession>A0A0J6WPA5</accession>
<evidence type="ECO:0000256" key="2">
    <source>
        <dbReference type="SAM" id="Phobius"/>
    </source>
</evidence>